<dbReference type="InterPro" id="IPR044861">
    <property type="entry name" value="IPNS-like_FE2OG_OXY"/>
</dbReference>
<evidence type="ECO:0000313" key="6">
    <source>
        <dbReference type="EMBL" id="RVX10772.1"/>
    </source>
</evidence>
<keyword evidence="2 4" id="KW-0479">Metal-binding</keyword>
<feature type="domain" description="Fe2OG dioxygenase" evidence="5">
    <location>
        <begin position="157"/>
        <end position="268"/>
    </location>
</feature>
<comment type="caution">
    <text evidence="6">The sequence shown here is derived from an EMBL/GenBank/DDBJ whole genome shotgun (WGS) entry which is preliminary data.</text>
</comment>
<dbReference type="Proteomes" id="UP000288805">
    <property type="component" value="Unassembled WGS sequence"/>
</dbReference>
<evidence type="ECO:0000256" key="3">
    <source>
        <dbReference type="ARBA" id="ARBA00023004"/>
    </source>
</evidence>
<sequence>METDSQKVVLGKSIIVPSVSELVKESITKVRPRYVYHEQDPPTAADGEIWLQAIPVIDLHGLLHGDSMDSELERLHAACKDWGFFQVVNHGVSSSLLEEFKGEVQDFFLLPLEEKKKLWQQPDNHQGFGQLFVVSDEQRLDCFKDEAEEIRDMFTDGFQSMRMNYYPPCPEPDMTIGLTPHSDAGALTILLQLDDTDGLQIRKEGRWIPVKPLPNAFVINVGDIMEGTPEKFGRPIQIVSNGVYHSIEHRVMVNSAKERLSVATSNSSNINSELGPAPSLISPQNPAKFQRVPTEKYYKDFFARKLDGKSHLKFLKIDQDGGHTS</sequence>
<reference evidence="6 7" key="1">
    <citation type="journal article" date="2018" name="PLoS Genet.">
        <title>Population sequencing reveals clonal diversity and ancestral inbreeding in the grapevine cultivar Chardonnay.</title>
        <authorList>
            <person name="Roach M.J."/>
            <person name="Johnson D.L."/>
            <person name="Bohlmann J."/>
            <person name="van Vuuren H.J."/>
            <person name="Jones S.J."/>
            <person name="Pretorius I.S."/>
            <person name="Schmidt S.A."/>
            <person name="Borneman A.R."/>
        </authorList>
    </citation>
    <scope>NUCLEOTIDE SEQUENCE [LARGE SCALE GENOMIC DNA]</scope>
    <source>
        <strain evidence="7">cv. Chardonnay</strain>
        <tissue evidence="6">Leaf</tissue>
    </source>
</reference>
<name>A0A438JPA7_VITVI</name>
<comment type="similarity">
    <text evidence="1 4">Belongs to the iron/ascorbate-dependent oxidoreductase family.</text>
</comment>
<keyword evidence="3 4" id="KW-0408">Iron</keyword>
<dbReference type="PANTHER" id="PTHR47991">
    <property type="entry name" value="OXOGLUTARATE/IRON-DEPENDENT DIOXYGENASE"/>
    <property type="match status" value="1"/>
</dbReference>
<dbReference type="PROSITE" id="PS51471">
    <property type="entry name" value="FE2OG_OXY"/>
    <property type="match status" value="1"/>
</dbReference>
<organism evidence="6 7">
    <name type="scientific">Vitis vinifera</name>
    <name type="common">Grape</name>
    <dbReference type="NCBI Taxonomy" id="29760"/>
    <lineage>
        <taxon>Eukaryota</taxon>
        <taxon>Viridiplantae</taxon>
        <taxon>Streptophyta</taxon>
        <taxon>Embryophyta</taxon>
        <taxon>Tracheophyta</taxon>
        <taxon>Spermatophyta</taxon>
        <taxon>Magnoliopsida</taxon>
        <taxon>eudicotyledons</taxon>
        <taxon>Gunneridae</taxon>
        <taxon>Pentapetalae</taxon>
        <taxon>rosids</taxon>
        <taxon>Vitales</taxon>
        <taxon>Vitaceae</taxon>
        <taxon>Viteae</taxon>
        <taxon>Vitis</taxon>
    </lineage>
</organism>
<evidence type="ECO:0000256" key="2">
    <source>
        <dbReference type="ARBA" id="ARBA00022723"/>
    </source>
</evidence>
<dbReference type="InterPro" id="IPR005123">
    <property type="entry name" value="Oxoglu/Fe-dep_dioxygenase_dom"/>
</dbReference>
<dbReference type="InterPro" id="IPR027443">
    <property type="entry name" value="IPNS-like_sf"/>
</dbReference>
<dbReference type="InterPro" id="IPR050295">
    <property type="entry name" value="Plant_2OG-oxidoreductases"/>
</dbReference>
<dbReference type="Gene3D" id="2.60.120.330">
    <property type="entry name" value="B-lactam Antibiotic, Isopenicillin N Synthase, Chain"/>
    <property type="match status" value="2"/>
</dbReference>
<dbReference type="Pfam" id="PF03171">
    <property type="entry name" value="2OG-FeII_Oxy"/>
    <property type="match status" value="1"/>
</dbReference>
<gene>
    <name evidence="6" type="primary">SRG1_15</name>
    <name evidence="6" type="ORF">CK203_018151</name>
</gene>
<keyword evidence="4" id="KW-0560">Oxidoreductase</keyword>
<dbReference type="GO" id="GO:0046872">
    <property type="term" value="F:metal ion binding"/>
    <property type="evidence" value="ECO:0007669"/>
    <property type="project" value="UniProtKB-KW"/>
</dbReference>
<evidence type="ECO:0000256" key="1">
    <source>
        <dbReference type="ARBA" id="ARBA00008056"/>
    </source>
</evidence>
<proteinExistence type="inferred from homology"/>
<dbReference type="EMBL" id="QGNW01000033">
    <property type="protein sequence ID" value="RVX10772.1"/>
    <property type="molecule type" value="Genomic_DNA"/>
</dbReference>
<protein>
    <submittedName>
        <fullName evidence="6">Protein SRG1</fullName>
    </submittedName>
</protein>
<evidence type="ECO:0000256" key="4">
    <source>
        <dbReference type="RuleBase" id="RU003682"/>
    </source>
</evidence>
<evidence type="ECO:0000259" key="5">
    <source>
        <dbReference type="PROSITE" id="PS51471"/>
    </source>
</evidence>
<dbReference type="InterPro" id="IPR026992">
    <property type="entry name" value="DIOX_N"/>
</dbReference>
<dbReference type="AlphaFoldDB" id="A0A438JPA7"/>
<evidence type="ECO:0000313" key="7">
    <source>
        <dbReference type="Proteomes" id="UP000288805"/>
    </source>
</evidence>
<dbReference type="GO" id="GO:0016491">
    <property type="term" value="F:oxidoreductase activity"/>
    <property type="evidence" value="ECO:0007669"/>
    <property type="project" value="UniProtKB-KW"/>
</dbReference>
<dbReference type="SUPFAM" id="SSF51197">
    <property type="entry name" value="Clavaminate synthase-like"/>
    <property type="match status" value="1"/>
</dbReference>
<accession>A0A438JPA7</accession>
<dbReference type="Pfam" id="PF14226">
    <property type="entry name" value="DIOX_N"/>
    <property type="match status" value="1"/>
</dbReference>